<evidence type="ECO:0000313" key="15">
    <source>
        <dbReference type="Proteomes" id="UP000262583"/>
    </source>
</evidence>
<dbReference type="NCBIfam" id="TIGR00065">
    <property type="entry name" value="ftsZ"/>
    <property type="match status" value="1"/>
</dbReference>
<dbReference type="Gene3D" id="3.40.50.1440">
    <property type="entry name" value="Tubulin/FtsZ, GTPase domain"/>
    <property type="match status" value="1"/>
</dbReference>
<keyword evidence="6 8" id="KW-0717">Septation</keyword>
<dbReference type="InterPro" id="IPR018316">
    <property type="entry name" value="Tubulin/FtsZ_2-layer-sand-dom"/>
</dbReference>
<dbReference type="GO" id="GO:0043093">
    <property type="term" value="P:FtsZ-dependent cytokinesis"/>
    <property type="evidence" value="ECO:0007669"/>
    <property type="project" value="UniProtKB-UniRule"/>
</dbReference>
<dbReference type="Pfam" id="PF12327">
    <property type="entry name" value="FtsZ_C"/>
    <property type="match status" value="1"/>
</dbReference>
<evidence type="ECO:0000256" key="5">
    <source>
        <dbReference type="ARBA" id="ARBA00023134"/>
    </source>
</evidence>
<dbReference type="InterPro" id="IPR036525">
    <property type="entry name" value="Tubulin/FtsZ_GTPase_sf"/>
</dbReference>
<feature type="binding site" evidence="8">
    <location>
        <position position="190"/>
    </location>
    <ligand>
        <name>GTP</name>
        <dbReference type="ChEBI" id="CHEBI:37565"/>
    </ligand>
</feature>
<dbReference type="InterPro" id="IPR045061">
    <property type="entry name" value="FtsZ/CetZ"/>
</dbReference>
<dbReference type="GO" id="GO:0051258">
    <property type="term" value="P:protein polymerization"/>
    <property type="evidence" value="ECO:0007669"/>
    <property type="project" value="UniProtKB-UniRule"/>
</dbReference>
<feature type="domain" description="Tubulin/FtsZ 2-layer sandwich" evidence="13">
    <location>
        <begin position="210"/>
        <end position="328"/>
    </location>
</feature>
<dbReference type="InterPro" id="IPR000158">
    <property type="entry name" value="Cell_div_FtsZ"/>
</dbReference>
<keyword evidence="3 8" id="KW-0132">Cell division</keyword>
<evidence type="ECO:0000256" key="8">
    <source>
        <dbReference type="HAMAP-Rule" id="MF_00909"/>
    </source>
</evidence>
<comment type="function">
    <text evidence="8 10">Essential cell division protein that forms a contractile ring structure (Z ring) at the future cell division site. The regulation of the ring assembly controls the timing and the location of cell division. One of the functions of the FtsZ ring is to recruit other cell division proteins to the septum to produce a new cell wall between the dividing cells. Binds GTP and shows GTPase activity.</text>
</comment>
<reference evidence="14 15" key="1">
    <citation type="submission" date="2018-05" db="EMBL/GenBank/DDBJ databases">
        <title>A metagenomic window into the 2 km-deep terrestrial subsurface aquifer revealed taxonomically and functionally diverse microbial community comprising novel uncultured bacterial lineages.</title>
        <authorList>
            <person name="Kadnikov V.V."/>
            <person name="Mardanov A.V."/>
            <person name="Beletsky A.V."/>
            <person name="Banks D."/>
            <person name="Pimenov N.V."/>
            <person name="Frank Y.A."/>
            <person name="Karnachuk O.V."/>
            <person name="Ravin N.V."/>
        </authorList>
    </citation>
    <scope>NUCLEOTIDE SEQUENCE [LARGE SCALE GENOMIC DNA]</scope>
    <source>
        <strain evidence="14">BY</strain>
    </source>
</reference>
<dbReference type="PROSITE" id="PS01135">
    <property type="entry name" value="FTSZ_2"/>
    <property type="match status" value="1"/>
</dbReference>
<evidence type="ECO:0000256" key="7">
    <source>
        <dbReference type="ARBA" id="ARBA00023306"/>
    </source>
</evidence>
<feature type="region of interest" description="Disordered" evidence="11">
    <location>
        <begin position="338"/>
        <end position="451"/>
    </location>
</feature>
<evidence type="ECO:0000256" key="11">
    <source>
        <dbReference type="SAM" id="MobiDB-lite"/>
    </source>
</evidence>
<sequence length="451" mass="47495">MPSVIQFEKEFVPGARIKVVGVGGGGTNAVDSMVESGMQGVEFYVINTDVQALDRSRVPTKIQIGKELTGGRGAGADPTIGKQAAEAAREEITEALNGADMVFVTAGLGGGTGTGAAPVVAQIAKELGILTVAVVTRPFRFEGAKRMRQAQEGLDQLRRFVDTCIVVSNDRLLEVAGRKATLVEAFNVANEVLRMGVSSISDLISIPGLINVDFADVRAIMNQTGGAVMGVGVGKGENRAIEAMKKACQSPLLDKIEINGARGVLICITGGPDLTLFEVNEATTQVFEAAAPDANIIFGAVIDERMKDEVRVTIIATGFDDKSQAHAPATYAPPTRLQASALESSEKQAEAETIFSSSGSSKPSHVSVAFERSEEKPKSDSTGVGSAEKSASEAPRKDDTEPRLSFADTLQPATPAPAEEAPRTASTSKPSYAEDDGEMPAILLRRRNLYQ</sequence>
<evidence type="ECO:0000256" key="9">
    <source>
        <dbReference type="NCBIfam" id="TIGR00065"/>
    </source>
</evidence>
<comment type="subunit">
    <text evidence="8">Homodimer. Polymerizes to form a dynamic ring structure in a strictly GTP-dependent manner. Interacts directly with several other division proteins.</text>
</comment>
<dbReference type="HAMAP" id="MF_00909">
    <property type="entry name" value="FtsZ"/>
    <property type="match status" value="1"/>
</dbReference>
<dbReference type="GO" id="GO:0032153">
    <property type="term" value="C:cell division site"/>
    <property type="evidence" value="ECO:0007669"/>
    <property type="project" value="UniProtKB-UniRule"/>
</dbReference>
<dbReference type="InterPro" id="IPR037103">
    <property type="entry name" value="Tubulin/FtsZ-like_C"/>
</dbReference>
<keyword evidence="2 8" id="KW-0963">Cytoplasm</keyword>
<name>A0A2Z4Y1G8_SUMC1</name>
<dbReference type="PROSITE" id="PS01134">
    <property type="entry name" value="FTSZ_1"/>
    <property type="match status" value="1"/>
</dbReference>
<evidence type="ECO:0000256" key="10">
    <source>
        <dbReference type="RuleBase" id="RU000631"/>
    </source>
</evidence>
<dbReference type="GO" id="GO:0005737">
    <property type="term" value="C:cytoplasm"/>
    <property type="evidence" value="ECO:0007669"/>
    <property type="project" value="UniProtKB-SubCell"/>
</dbReference>
<evidence type="ECO:0000256" key="3">
    <source>
        <dbReference type="ARBA" id="ARBA00022618"/>
    </source>
</evidence>
<feature type="compositionally biased region" description="Low complexity" evidence="11">
    <location>
        <begin position="412"/>
        <end position="425"/>
    </location>
</feature>
<organism evidence="14 15">
    <name type="scientific">Sumerlaea chitinivorans</name>
    <dbReference type="NCBI Taxonomy" id="2250252"/>
    <lineage>
        <taxon>Bacteria</taxon>
        <taxon>Candidatus Sumerlaeota</taxon>
        <taxon>Candidatus Sumerlaeia</taxon>
        <taxon>Candidatus Sumerlaeales</taxon>
        <taxon>Candidatus Sumerlaeaceae</taxon>
        <taxon>Candidatus Sumerlaea</taxon>
    </lineage>
</organism>
<feature type="compositionally biased region" description="Low complexity" evidence="11">
    <location>
        <begin position="356"/>
        <end position="367"/>
    </location>
</feature>
<feature type="binding site" evidence="8">
    <location>
        <begin position="111"/>
        <end position="113"/>
    </location>
    <ligand>
        <name>GTP</name>
        <dbReference type="ChEBI" id="CHEBI:37565"/>
    </ligand>
</feature>
<dbReference type="EMBL" id="CP030759">
    <property type="protein sequence ID" value="AXA35037.1"/>
    <property type="molecule type" value="Genomic_DNA"/>
</dbReference>
<feature type="binding site" evidence="8">
    <location>
        <position position="142"/>
    </location>
    <ligand>
        <name>GTP</name>
        <dbReference type="ChEBI" id="CHEBI:37565"/>
    </ligand>
</feature>
<dbReference type="Proteomes" id="UP000262583">
    <property type="component" value="Chromosome"/>
</dbReference>
<evidence type="ECO:0000256" key="1">
    <source>
        <dbReference type="ARBA" id="ARBA00009690"/>
    </source>
</evidence>
<dbReference type="InterPro" id="IPR020805">
    <property type="entry name" value="Cell_div_FtsZ_CS"/>
</dbReference>
<dbReference type="GO" id="GO:0000917">
    <property type="term" value="P:division septum assembly"/>
    <property type="evidence" value="ECO:0007669"/>
    <property type="project" value="UniProtKB-KW"/>
</dbReference>
<dbReference type="GO" id="GO:0005525">
    <property type="term" value="F:GTP binding"/>
    <property type="evidence" value="ECO:0007669"/>
    <property type="project" value="UniProtKB-UniRule"/>
</dbReference>
<gene>
    <name evidence="8" type="primary">ftsZ</name>
    <name evidence="14" type="ORF">BRCON_0260</name>
</gene>
<comment type="subcellular location">
    <subcellularLocation>
        <location evidence="8">Cytoplasm</location>
    </subcellularLocation>
    <text evidence="8">Assembles at midcell at the inner surface of the cytoplasmic membrane.</text>
</comment>
<dbReference type="InterPro" id="IPR024757">
    <property type="entry name" value="FtsZ_C"/>
</dbReference>
<feature type="binding site" evidence="8">
    <location>
        <begin position="24"/>
        <end position="28"/>
    </location>
    <ligand>
        <name>GTP</name>
        <dbReference type="ChEBI" id="CHEBI:37565"/>
    </ligand>
</feature>
<dbReference type="PANTHER" id="PTHR30314">
    <property type="entry name" value="CELL DIVISION PROTEIN FTSZ-RELATED"/>
    <property type="match status" value="1"/>
</dbReference>
<accession>A0A2Z4Y1G8</accession>
<dbReference type="SMART" id="SM00865">
    <property type="entry name" value="Tubulin_C"/>
    <property type="match status" value="1"/>
</dbReference>
<feature type="binding site" evidence="8">
    <location>
        <position position="146"/>
    </location>
    <ligand>
        <name>GTP</name>
        <dbReference type="ChEBI" id="CHEBI:37565"/>
    </ligand>
</feature>
<dbReference type="Gene3D" id="3.30.1330.20">
    <property type="entry name" value="Tubulin/FtsZ, C-terminal domain"/>
    <property type="match status" value="1"/>
</dbReference>
<dbReference type="FunFam" id="3.40.50.1440:FF:000023">
    <property type="entry name" value="Cell division protein FtsZ"/>
    <property type="match status" value="1"/>
</dbReference>
<dbReference type="CDD" id="cd02201">
    <property type="entry name" value="FtsZ_type1"/>
    <property type="match status" value="1"/>
</dbReference>
<dbReference type="Pfam" id="PF00091">
    <property type="entry name" value="Tubulin"/>
    <property type="match status" value="1"/>
</dbReference>
<protein>
    <recommendedName>
        <fullName evidence="8 9">Cell division protein FtsZ</fullName>
    </recommendedName>
</protein>
<evidence type="ECO:0000313" key="14">
    <source>
        <dbReference type="EMBL" id="AXA35037.1"/>
    </source>
</evidence>
<dbReference type="SUPFAM" id="SSF55307">
    <property type="entry name" value="Tubulin C-terminal domain-like"/>
    <property type="match status" value="1"/>
</dbReference>
<comment type="similarity">
    <text evidence="1 8 10">Belongs to the FtsZ family.</text>
</comment>
<keyword evidence="7 8" id="KW-0131">Cell cycle</keyword>
<dbReference type="KEGG" id="schv:BRCON_0260"/>
<evidence type="ECO:0000256" key="6">
    <source>
        <dbReference type="ARBA" id="ARBA00023210"/>
    </source>
</evidence>
<dbReference type="GO" id="GO:0003924">
    <property type="term" value="F:GTPase activity"/>
    <property type="evidence" value="ECO:0007669"/>
    <property type="project" value="UniProtKB-UniRule"/>
</dbReference>
<keyword evidence="5 8" id="KW-0342">GTP-binding</keyword>
<feature type="compositionally biased region" description="Basic and acidic residues" evidence="11">
    <location>
        <begin position="390"/>
        <end position="402"/>
    </location>
</feature>
<dbReference type="SUPFAM" id="SSF52490">
    <property type="entry name" value="Tubulin nucleotide-binding domain-like"/>
    <property type="match status" value="1"/>
</dbReference>
<dbReference type="InterPro" id="IPR008280">
    <property type="entry name" value="Tub_FtsZ_C"/>
</dbReference>
<evidence type="ECO:0000256" key="4">
    <source>
        <dbReference type="ARBA" id="ARBA00022741"/>
    </source>
</evidence>
<dbReference type="AlphaFoldDB" id="A0A2Z4Y1G8"/>
<dbReference type="PANTHER" id="PTHR30314:SF3">
    <property type="entry name" value="MITOCHONDRIAL DIVISION PROTEIN FSZA"/>
    <property type="match status" value="1"/>
</dbReference>
<dbReference type="InterPro" id="IPR003008">
    <property type="entry name" value="Tubulin_FtsZ_GTPase"/>
</dbReference>
<evidence type="ECO:0000256" key="2">
    <source>
        <dbReference type="ARBA" id="ARBA00022490"/>
    </source>
</evidence>
<evidence type="ECO:0000259" key="13">
    <source>
        <dbReference type="SMART" id="SM00865"/>
    </source>
</evidence>
<dbReference type="PRINTS" id="PR00423">
    <property type="entry name" value="CELLDVISFTSZ"/>
</dbReference>
<feature type="domain" description="Tubulin/FtsZ GTPase" evidence="12">
    <location>
        <begin position="16"/>
        <end position="208"/>
    </location>
</feature>
<keyword evidence="4 8" id="KW-0547">Nucleotide-binding</keyword>
<evidence type="ECO:0000259" key="12">
    <source>
        <dbReference type="SMART" id="SM00864"/>
    </source>
</evidence>
<dbReference type="SMART" id="SM00864">
    <property type="entry name" value="Tubulin"/>
    <property type="match status" value="1"/>
</dbReference>
<proteinExistence type="inferred from homology"/>